<dbReference type="InterPro" id="IPR041700">
    <property type="entry name" value="OMP_b-brl_3"/>
</dbReference>
<dbReference type="RefSeq" id="WP_345250007.1">
    <property type="nucleotide sequence ID" value="NZ_BAABHD010000084.1"/>
</dbReference>
<dbReference type="Gene3D" id="2.40.170.20">
    <property type="entry name" value="TonB-dependent receptor, beta-barrel domain"/>
    <property type="match status" value="1"/>
</dbReference>
<dbReference type="SUPFAM" id="SSF49452">
    <property type="entry name" value="Starch-binding domain-like"/>
    <property type="match status" value="1"/>
</dbReference>
<reference evidence="6" key="1">
    <citation type="journal article" date="2019" name="Int. J. Syst. Evol. Microbiol.">
        <title>The Global Catalogue of Microorganisms (GCM) 10K type strain sequencing project: providing services to taxonomists for standard genome sequencing and annotation.</title>
        <authorList>
            <consortium name="The Broad Institute Genomics Platform"/>
            <consortium name="The Broad Institute Genome Sequencing Center for Infectious Disease"/>
            <person name="Wu L."/>
            <person name="Ma J."/>
        </authorList>
    </citation>
    <scope>NUCLEOTIDE SEQUENCE [LARGE SCALE GENOMIC DNA]</scope>
    <source>
        <strain evidence="6">JCM 17927</strain>
    </source>
</reference>
<dbReference type="PANTHER" id="PTHR40980">
    <property type="entry name" value="PLUG DOMAIN-CONTAINING PROTEIN"/>
    <property type="match status" value="1"/>
</dbReference>
<dbReference type="Gene3D" id="2.170.130.10">
    <property type="entry name" value="TonB-dependent receptor, plug domain"/>
    <property type="match status" value="1"/>
</dbReference>
<dbReference type="Pfam" id="PF13620">
    <property type="entry name" value="CarboxypepD_reg"/>
    <property type="match status" value="1"/>
</dbReference>
<proteinExistence type="predicted"/>
<dbReference type="SUPFAM" id="SSF56935">
    <property type="entry name" value="Porins"/>
    <property type="match status" value="1"/>
</dbReference>
<keyword evidence="2" id="KW-0472">Membrane</keyword>
<evidence type="ECO:0000313" key="6">
    <source>
        <dbReference type="Proteomes" id="UP001501175"/>
    </source>
</evidence>
<evidence type="ECO:0000313" key="5">
    <source>
        <dbReference type="EMBL" id="GAA4470397.1"/>
    </source>
</evidence>
<comment type="caution">
    <text evidence="5">The sequence shown here is derived from an EMBL/GenBank/DDBJ whole genome shotgun (WGS) entry which is preliminary data.</text>
</comment>
<dbReference type="Proteomes" id="UP001501175">
    <property type="component" value="Unassembled WGS sequence"/>
</dbReference>
<accession>A0ABP8NSN1</accession>
<dbReference type="InterPro" id="IPR013784">
    <property type="entry name" value="Carb-bd-like_fold"/>
</dbReference>
<dbReference type="PANTHER" id="PTHR40980:SF4">
    <property type="entry name" value="TONB-DEPENDENT RECEPTOR-LIKE BETA-BARREL DOMAIN-CONTAINING PROTEIN"/>
    <property type="match status" value="1"/>
</dbReference>
<name>A0ABP8NSN1_9BACT</name>
<evidence type="ECO:0000256" key="3">
    <source>
        <dbReference type="ARBA" id="ARBA00023237"/>
    </source>
</evidence>
<gene>
    <name evidence="5" type="ORF">GCM10023189_58910</name>
</gene>
<dbReference type="EMBL" id="BAABHD010000084">
    <property type="protein sequence ID" value="GAA4470397.1"/>
    <property type="molecule type" value="Genomic_DNA"/>
</dbReference>
<keyword evidence="6" id="KW-1185">Reference proteome</keyword>
<comment type="subcellular location">
    <subcellularLocation>
        <location evidence="1">Cell outer membrane</location>
    </subcellularLocation>
</comment>
<feature type="domain" description="Outer membrane protein beta-barrel" evidence="4">
    <location>
        <begin position="388"/>
        <end position="768"/>
    </location>
</feature>
<protein>
    <submittedName>
        <fullName evidence="5">Outer membrane beta-barrel family protein</fullName>
    </submittedName>
</protein>
<evidence type="ECO:0000256" key="1">
    <source>
        <dbReference type="ARBA" id="ARBA00004442"/>
    </source>
</evidence>
<sequence>MRTTTNLPKWLLILLAIVTNVYGQSQIRGQVQEAGGKPLAFANVHLLKAEDSTVVKGMVASDAGVYSLDGVPPGSYLLMATMVGYRKTYSTPFTITTNAPAPTLAVLQVAQDTKELSEVQVTAKKPLFEQQMDRLVVNVQSSITSSGGNVLDVLERAPGLSVNRQSNALSMQGKANVAVMIDGKLSRLPLSVVLQQLSGMPASTVDKIEIFVNPPARFDAEGDAGLINIVLKKNAHRPEQDGTNGQYSLTGGYGWYPRYGGSLNLNHQQGRVNLYATYSLVNDKGFQRLINERTIPADGAFTRTDLFINRTWQRVVHTFRLGTDIQLSAKTTVGVLLSGYSNRFTTDSRNHTAITRPGSLSFIDGSMHELNHWKHAMGNVNLRHQFAPDHTLTVDADYLDYYNNNPYEYLNNYRSEGQTDSRQERFNVLKLTPIRAGVVKADYSRKLWPKSTLELGIKGSQFRLTNEITRDWLEITGWQADSAFNRRDRLNEKIGAAYASLNTRVSEKTTLVLGLRTEYTRSIMRDKAEAPLVNRRYWSLFPNMLFSRKIDDKHNYQFSYSRRITRPPFDLLASFSIFFDPKFFMTGNTGLQPTFADIFNASYSFNQYTVALRYSHDRSPMSRFVPFVDPASNSLTLRADNLDYGDALTLTLTLPITITRWWQSQNSLMATQAQVQYTRNSQQYRLGQFGGQINTAHTFRLPRQFTAELTAYYIAPAIEGFSRSLSLGEVALGIQKKFSANRGTLNLSVSDLFWTARYSTITQIPALSLDTRLWFNFSEPRVVRLTYTREFGNQKVSVNSKRSTGSEEERKRVN</sequence>
<organism evidence="5 6">
    <name type="scientific">Nibrella saemangeumensis</name>
    <dbReference type="NCBI Taxonomy" id="1084526"/>
    <lineage>
        <taxon>Bacteria</taxon>
        <taxon>Pseudomonadati</taxon>
        <taxon>Bacteroidota</taxon>
        <taxon>Cytophagia</taxon>
        <taxon>Cytophagales</taxon>
        <taxon>Spirosomataceae</taxon>
        <taxon>Nibrella</taxon>
    </lineage>
</organism>
<dbReference type="Pfam" id="PF14905">
    <property type="entry name" value="OMP_b-brl_3"/>
    <property type="match status" value="1"/>
</dbReference>
<dbReference type="InterPro" id="IPR037066">
    <property type="entry name" value="Plug_dom_sf"/>
</dbReference>
<evidence type="ECO:0000259" key="4">
    <source>
        <dbReference type="Pfam" id="PF14905"/>
    </source>
</evidence>
<keyword evidence="3" id="KW-0998">Cell outer membrane</keyword>
<evidence type="ECO:0000256" key="2">
    <source>
        <dbReference type="ARBA" id="ARBA00023136"/>
    </source>
</evidence>
<dbReference type="Gene3D" id="2.60.40.1120">
    <property type="entry name" value="Carboxypeptidase-like, regulatory domain"/>
    <property type="match status" value="1"/>
</dbReference>
<dbReference type="InterPro" id="IPR036942">
    <property type="entry name" value="Beta-barrel_TonB_sf"/>
</dbReference>